<dbReference type="InterPro" id="IPR044053">
    <property type="entry name" value="AsaB-like"/>
</dbReference>
<evidence type="ECO:0000256" key="1">
    <source>
        <dbReference type="ARBA" id="ARBA00023604"/>
    </source>
</evidence>
<name>A0A8H3WMT7_9PEZI</name>
<dbReference type="GO" id="GO:0016491">
    <property type="term" value="F:oxidoreductase activity"/>
    <property type="evidence" value="ECO:0007669"/>
    <property type="project" value="InterPro"/>
</dbReference>
<dbReference type="EMBL" id="WOWK01000014">
    <property type="protein sequence ID" value="KAF0329055.1"/>
    <property type="molecule type" value="Genomic_DNA"/>
</dbReference>
<gene>
    <name evidence="2" type="ORF">GQ607_003723</name>
</gene>
<comment type="similarity">
    <text evidence="1">Belongs to the asaB hydroxylase/desaturase family.</text>
</comment>
<sequence length="255" mass="28993">MATTIRDIRGREDSFLLDKTSFMAIPNAYPRLDKDIVDFDCAASIENDYLPRIQDLILELVKGSKRVVVFDYTVRHASKEKAPASQVRKIHIDQSPLGAFGRVRRHLGQDDTARILAGHQRFRIINAWKPICGPLKDHPLAFADCQSLRETDLVKVKQVYPDYTGETYAVKRHPLQRFWYWSQMTPADVLLLQCFDSYTVSPTDVAGLVHSQCAHGSFELDDTGGETYERASIEVRCLVLCETGLQTEKVDRSVF</sequence>
<dbReference type="GO" id="GO:0008168">
    <property type="term" value="F:methyltransferase activity"/>
    <property type="evidence" value="ECO:0007669"/>
    <property type="project" value="UniProtKB-KW"/>
</dbReference>
<dbReference type="Proteomes" id="UP000434172">
    <property type="component" value="Unassembled WGS sequence"/>
</dbReference>
<keyword evidence="2" id="KW-0489">Methyltransferase</keyword>
<dbReference type="GO" id="GO:0032259">
    <property type="term" value="P:methylation"/>
    <property type="evidence" value="ECO:0007669"/>
    <property type="project" value="UniProtKB-KW"/>
</dbReference>
<protein>
    <submittedName>
        <fullName evidence="2">Methyltransferase</fullName>
    </submittedName>
</protein>
<reference evidence="2 3" key="1">
    <citation type="submission" date="2019-12" db="EMBL/GenBank/DDBJ databases">
        <title>A genome sequence resource for the geographically widespread anthracnose pathogen Colletotrichum asianum.</title>
        <authorList>
            <person name="Meng Y."/>
        </authorList>
    </citation>
    <scope>NUCLEOTIDE SEQUENCE [LARGE SCALE GENOMIC DNA]</scope>
    <source>
        <strain evidence="2 3">ICMP 18580</strain>
    </source>
</reference>
<dbReference type="AlphaFoldDB" id="A0A8H3WMT7"/>
<dbReference type="NCBIfam" id="NF041278">
    <property type="entry name" value="CmcJ_NvfI_EfuI"/>
    <property type="match status" value="1"/>
</dbReference>
<keyword evidence="3" id="KW-1185">Reference proteome</keyword>
<dbReference type="PANTHER" id="PTHR34598">
    <property type="entry name" value="BLL6449 PROTEIN"/>
    <property type="match status" value="1"/>
</dbReference>
<comment type="caution">
    <text evidence="2">The sequence shown here is derived from an EMBL/GenBank/DDBJ whole genome shotgun (WGS) entry which is preliminary data.</text>
</comment>
<evidence type="ECO:0000313" key="2">
    <source>
        <dbReference type="EMBL" id="KAF0329055.1"/>
    </source>
</evidence>
<keyword evidence="2" id="KW-0808">Transferase</keyword>
<evidence type="ECO:0000313" key="3">
    <source>
        <dbReference type="Proteomes" id="UP000434172"/>
    </source>
</evidence>
<organism evidence="2 3">
    <name type="scientific">Colletotrichum asianum</name>
    <dbReference type="NCBI Taxonomy" id="702518"/>
    <lineage>
        <taxon>Eukaryota</taxon>
        <taxon>Fungi</taxon>
        <taxon>Dikarya</taxon>
        <taxon>Ascomycota</taxon>
        <taxon>Pezizomycotina</taxon>
        <taxon>Sordariomycetes</taxon>
        <taxon>Hypocreomycetidae</taxon>
        <taxon>Glomerellales</taxon>
        <taxon>Glomerellaceae</taxon>
        <taxon>Colletotrichum</taxon>
        <taxon>Colletotrichum gloeosporioides species complex</taxon>
    </lineage>
</organism>
<accession>A0A8H3WMT7</accession>
<dbReference type="OrthoDB" id="412788at2759"/>
<dbReference type="PANTHER" id="PTHR34598:SF3">
    <property type="entry name" value="OXIDOREDUCTASE AN1597"/>
    <property type="match status" value="1"/>
</dbReference>
<proteinExistence type="inferred from homology"/>